<dbReference type="PATRIC" id="fig|1938.3.peg.1256"/>
<accession>A0A0J7ZE61</accession>
<dbReference type="EMBL" id="LFNT01000018">
    <property type="protein sequence ID" value="KMS73667.1"/>
    <property type="molecule type" value="Genomic_DNA"/>
</dbReference>
<organism evidence="3 4">
    <name type="scientific">Streptomyces viridochromogenes</name>
    <dbReference type="NCBI Taxonomy" id="1938"/>
    <lineage>
        <taxon>Bacteria</taxon>
        <taxon>Bacillati</taxon>
        <taxon>Actinomycetota</taxon>
        <taxon>Actinomycetes</taxon>
        <taxon>Kitasatosporales</taxon>
        <taxon>Streptomycetaceae</taxon>
        <taxon>Streptomyces</taxon>
    </lineage>
</organism>
<feature type="signal peptide" evidence="2">
    <location>
        <begin position="1"/>
        <end position="17"/>
    </location>
</feature>
<evidence type="ECO:0000313" key="4">
    <source>
        <dbReference type="Proteomes" id="UP000037432"/>
    </source>
</evidence>
<evidence type="ECO:0008006" key="5">
    <source>
        <dbReference type="Google" id="ProtNLM"/>
    </source>
</evidence>
<feature type="compositionally biased region" description="Pro residues" evidence="1">
    <location>
        <begin position="85"/>
        <end position="96"/>
    </location>
</feature>
<comment type="caution">
    <text evidence="3">The sequence shown here is derived from an EMBL/GenBank/DDBJ whole genome shotgun (WGS) entry which is preliminary data.</text>
</comment>
<dbReference type="AlphaFoldDB" id="A0A0J7ZE61"/>
<evidence type="ECO:0000313" key="3">
    <source>
        <dbReference type="EMBL" id="KMS73667.1"/>
    </source>
</evidence>
<reference evidence="3 4" key="1">
    <citation type="submission" date="2015-06" db="EMBL/GenBank/DDBJ databases">
        <authorList>
            <person name="Ju K.-S."/>
            <person name="Doroghazi J.R."/>
            <person name="Metcalf W.W."/>
        </authorList>
    </citation>
    <scope>NUCLEOTIDE SEQUENCE [LARGE SCALE GENOMIC DNA]</scope>
    <source>
        <strain evidence="3 4">NRRL 3414</strain>
    </source>
</reference>
<sequence length="110" mass="11262">MLLLALLVPGAHTQAHAQPFVTGVSGSSGASGASGSGEAAEHDVLDTVLRPPARGDRRSTVRPVRQGPGPLPKPARAVRTCPSNLTPPPAPAPVPAPYVSHLLRTVVLRC</sequence>
<feature type="compositionally biased region" description="Low complexity" evidence="1">
    <location>
        <begin position="25"/>
        <end position="38"/>
    </location>
</feature>
<evidence type="ECO:0000256" key="1">
    <source>
        <dbReference type="SAM" id="MobiDB-lite"/>
    </source>
</evidence>
<name>A0A0J7ZE61_STRVR</name>
<feature type="chain" id="PRO_5009778539" description="Secreted protein" evidence="2">
    <location>
        <begin position="18"/>
        <end position="110"/>
    </location>
</feature>
<proteinExistence type="predicted"/>
<evidence type="ECO:0000256" key="2">
    <source>
        <dbReference type="SAM" id="SignalP"/>
    </source>
</evidence>
<dbReference type="Proteomes" id="UP000037432">
    <property type="component" value="Unassembled WGS sequence"/>
</dbReference>
<feature type="region of interest" description="Disordered" evidence="1">
    <location>
        <begin position="21"/>
        <end position="96"/>
    </location>
</feature>
<keyword evidence="2" id="KW-0732">Signal</keyword>
<protein>
    <recommendedName>
        <fullName evidence="5">Secreted protein</fullName>
    </recommendedName>
</protein>
<gene>
    <name evidence="3" type="ORF">ACM01_17610</name>
</gene>